<dbReference type="InterPro" id="IPR014056">
    <property type="entry name" value="TypeIITA-like_toxin_pred"/>
</dbReference>
<dbReference type="PANTHER" id="PTHR41791:SF1">
    <property type="entry name" value="SSL7039 PROTEIN"/>
    <property type="match status" value="1"/>
</dbReference>
<organism evidence="1 2">
    <name type="scientific">Phyllobacterium pellucidum</name>
    <dbReference type="NCBI Taxonomy" id="2740464"/>
    <lineage>
        <taxon>Bacteria</taxon>
        <taxon>Pseudomonadati</taxon>
        <taxon>Pseudomonadota</taxon>
        <taxon>Alphaproteobacteria</taxon>
        <taxon>Hyphomicrobiales</taxon>
        <taxon>Phyllobacteriaceae</taxon>
        <taxon>Phyllobacterium</taxon>
    </lineage>
</organism>
<dbReference type="Proteomes" id="UP000550508">
    <property type="component" value="Unassembled WGS sequence"/>
</dbReference>
<dbReference type="EMBL" id="JABUMX010000003">
    <property type="protein sequence ID" value="NTS32566.1"/>
    <property type="molecule type" value="Genomic_DNA"/>
</dbReference>
<dbReference type="Pfam" id="PF05973">
    <property type="entry name" value="Gp49"/>
    <property type="match status" value="1"/>
</dbReference>
<dbReference type="InterPro" id="IPR009241">
    <property type="entry name" value="HigB-like"/>
</dbReference>
<evidence type="ECO:0000313" key="1">
    <source>
        <dbReference type="EMBL" id="NTS32566.1"/>
    </source>
</evidence>
<dbReference type="PANTHER" id="PTHR41791">
    <property type="entry name" value="SSL7039 PROTEIN"/>
    <property type="match status" value="1"/>
</dbReference>
<comment type="caution">
    <text evidence="1">The sequence shown here is derived from an EMBL/GenBank/DDBJ whole genome shotgun (WGS) entry which is preliminary data.</text>
</comment>
<reference evidence="1 2" key="1">
    <citation type="submission" date="2020-05" db="EMBL/GenBank/DDBJ databases">
        <authorList>
            <person name="Kim M.K."/>
        </authorList>
    </citation>
    <scope>NUCLEOTIDE SEQUENCE [LARGE SCALE GENOMIC DNA]</scope>
    <source>
        <strain evidence="1 2">BT25</strain>
    </source>
</reference>
<proteinExistence type="predicted"/>
<evidence type="ECO:0000313" key="2">
    <source>
        <dbReference type="Proteomes" id="UP000550508"/>
    </source>
</evidence>
<sequence>MIRLKQTSVYRKWESKLKDQRARAVIAARLFRLANGLGGDIAFVGGGVSELRIHYGPGYRVYFRRHGEQIVILLCGGDKQTQDRDIREARRLAIDWRDDDEAL</sequence>
<gene>
    <name evidence="1" type="ORF">HQ945_15010</name>
</gene>
<dbReference type="PIRSF" id="PIRSF028744">
    <property type="entry name" value="Addict_mod_HI1419"/>
    <property type="match status" value="1"/>
</dbReference>
<protein>
    <submittedName>
        <fullName evidence="1">Type II toxin-antitoxin system RelE/ParE family toxin</fullName>
    </submittedName>
</protein>
<name>A0A849VSH9_9HYPH</name>
<dbReference type="RefSeq" id="WP_091920923.1">
    <property type="nucleotide sequence ID" value="NZ_JABUMX010000003.1"/>
</dbReference>
<dbReference type="NCBIfam" id="TIGR02683">
    <property type="entry name" value="upstrm_HI1419"/>
    <property type="match status" value="1"/>
</dbReference>
<dbReference type="AlphaFoldDB" id="A0A849VSH9"/>
<accession>A0A849VSH9</accession>
<keyword evidence="2" id="KW-1185">Reference proteome</keyword>